<comment type="caution">
    <text evidence="2">The sequence shown here is derived from an EMBL/GenBank/DDBJ whole genome shotgun (WGS) entry which is preliminary data.</text>
</comment>
<dbReference type="Pfam" id="PF12680">
    <property type="entry name" value="SnoaL_2"/>
    <property type="match status" value="1"/>
</dbReference>
<dbReference type="Proteomes" id="UP000621307">
    <property type="component" value="Unassembled WGS sequence"/>
</dbReference>
<name>A0ABR8BPG4_9NOSO</name>
<organism evidence="2 3">
    <name type="scientific">Nostoc parmelioides FACHB-3921</name>
    <dbReference type="NCBI Taxonomy" id="2692909"/>
    <lineage>
        <taxon>Bacteria</taxon>
        <taxon>Bacillati</taxon>
        <taxon>Cyanobacteriota</taxon>
        <taxon>Cyanophyceae</taxon>
        <taxon>Nostocales</taxon>
        <taxon>Nostocaceae</taxon>
        <taxon>Nostoc</taxon>
    </lineage>
</organism>
<gene>
    <name evidence="2" type="ORF">H6G14_28465</name>
</gene>
<sequence>MQLQQELLAKAYAAFNARDIDSVLVLMHTHVQWANGMEGGYVSGCEAVRDYWTRQWSLIDPHVEPLEFQPIEDGLIAVKVHQVVHDLDGNLIHEQIVHHVYTIENALIRQMDIQQP</sequence>
<evidence type="ECO:0000313" key="2">
    <source>
        <dbReference type="EMBL" id="MBD2255157.1"/>
    </source>
</evidence>
<evidence type="ECO:0000313" key="3">
    <source>
        <dbReference type="Proteomes" id="UP000621307"/>
    </source>
</evidence>
<dbReference type="EMBL" id="JACJQL010000080">
    <property type="protein sequence ID" value="MBD2255157.1"/>
    <property type="molecule type" value="Genomic_DNA"/>
</dbReference>
<evidence type="ECO:0000259" key="1">
    <source>
        <dbReference type="Pfam" id="PF12680"/>
    </source>
</evidence>
<dbReference type="InterPro" id="IPR032710">
    <property type="entry name" value="NTF2-like_dom_sf"/>
</dbReference>
<accession>A0ABR8BPG4</accession>
<reference evidence="2 3" key="1">
    <citation type="journal article" date="2020" name="ISME J.">
        <title>Comparative genomics reveals insights into cyanobacterial evolution and habitat adaptation.</title>
        <authorList>
            <person name="Chen M.Y."/>
            <person name="Teng W.K."/>
            <person name="Zhao L."/>
            <person name="Hu C.X."/>
            <person name="Zhou Y.K."/>
            <person name="Han B.P."/>
            <person name="Song L.R."/>
            <person name="Shu W.S."/>
        </authorList>
    </citation>
    <scope>NUCLEOTIDE SEQUENCE [LARGE SCALE GENOMIC DNA]</scope>
    <source>
        <strain evidence="2 3">FACHB-3921</strain>
    </source>
</reference>
<dbReference type="Gene3D" id="3.10.450.50">
    <property type="match status" value="1"/>
</dbReference>
<dbReference type="SUPFAM" id="SSF54427">
    <property type="entry name" value="NTF2-like"/>
    <property type="match status" value="1"/>
</dbReference>
<feature type="domain" description="SnoaL-like" evidence="1">
    <location>
        <begin position="10"/>
        <end position="108"/>
    </location>
</feature>
<dbReference type="InterPro" id="IPR037401">
    <property type="entry name" value="SnoaL-like"/>
</dbReference>
<protein>
    <submittedName>
        <fullName evidence="2">Nuclear transport factor 2 family protein</fullName>
    </submittedName>
</protein>
<keyword evidence="3" id="KW-1185">Reference proteome</keyword>
<proteinExistence type="predicted"/>